<dbReference type="EMBL" id="CP126980">
    <property type="protein sequence ID" value="WIN00149.1"/>
    <property type="molecule type" value="Genomic_DNA"/>
</dbReference>
<dbReference type="InterPro" id="IPR046268">
    <property type="entry name" value="DUF6301"/>
</dbReference>
<reference evidence="1 2" key="1">
    <citation type="submission" date="2023-06" db="EMBL/GenBank/DDBJ databases">
        <authorList>
            <person name="Yushchuk O."/>
            <person name="Binda E."/>
            <person name="Ruckert-Reed C."/>
            <person name="Fedorenko V."/>
            <person name="Kalinowski J."/>
            <person name="Marinelli F."/>
        </authorList>
    </citation>
    <scope>NUCLEOTIDE SEQUENCE [LARGE SCALE GENOMIC DNA]</scope>
    <source>
        <strain evidence="1 2">NRRL 3884</strain>
    </source>
</reference>
<evidence type="ECO:0000313" key="1">
    <source>
        <dbReference type="EMBL" id="WIN00149.1"/>
    </source>
</evidence>
<sequence>MAEWQALDEAGVLRVAQTVLSAEPWLMSASLPEAAAALGWTVTFFDPDYPDLGAVLDAGYQLGPKSGYLSLDDQGRVESILVHLNESVSESALAADAFKQDLFAASASALTGAYGRPTRSMPGERPQLWWQRDSTWLGLITESDAISLQLTPQELMVGEWK</sequence>
<dbReference type="Pfam" id="PF19818">
    <property type="entry name" value="DUF6301"/>
    <property type="match status" value="1"/>
</dbReference>
<name>A0ABY8WR72_9ACTN</name>
<dbReference type="RefSeq" id="WP_284921633.1">
    <property type="nucleotide sequence ID" value="NZ_CP126980.1"/>
</dbReference>
<keyword evidence="2" id="KW-1185">Reference proteome</keyword>
<accession>A0ABY8WR72</accession>
<evidence type="ECO:0000313" key="2">
    <source>
        <dbReference type="Proteomes" id="UP001240150"/>
    </source>
</evidence>
<organism evidence="1 2">
    <name type="scientific">Actinoplanes oblitus</name>
    <dbReference type="NCBI Taxonomy" id="3040509"/>
    <lineage>
        <taxon>Bacteria</taxon>
        <taxon>Bacillati</taxon>
        <taxon>Actinomycetota</taxon>
        <taxon>Actinomycetes</taxon>
        <taxon>Micromonosporales</taxon>
        <taxon>Micromonosporaceae</taxon>
        <taxon>Actinoplanes</taxon>
    </lineage>
</organism>
<proteinExistence type="predicted"/>
<gene>
    <name evidence="1" type="ORF">ACTOB_003834</name>
</gene>
<dbReference type="Proteomes" id="UP001240150">
    <property type="component" value="Chromosome"/>
</dbReference>
<protein>
    <submittedName>
        <fullName evidence="1">DUF6301 family protein</fullName>
    </submittedName>
</protein>